<sequence length="488" mass="54469">MKKYALLTLLLLLSLGVVLADVRLPKLFGHHMVLQRNKPIKVWGWASPGEAVAVRLNEREVKTTANANGEWELELKEEKAGGPYTLTVMGNNELVLNDVLIGEVWVCSGQSNMEWALKNTNGAEEAIKASGNNQIRHIKIQREISDRPQDDLMSEAEWKLSTPENSPSFTAVGYYFAKKLNEELGVPIGLINSSWGGTMVETWISREAFEGSETFRDRITAVPRSLPDSLISQNNPNSAPTLLYNSMIEPLIPYTIQGAIWYQGESNAGTAYEYRESFPLMINDWRNRWDQGDFPFYFVQLASFKAGGGTSASGSTWAELREAQSMTLSLPNTGMAVTTDIGDSDDIHPRNKLDVGNRLAAIALHDTYKMKNPYSGPLYKKMKIDDDKIRIYFDHVENGLQVNGGNELVGFEIAGEDQVFKPADAKIVGNYIEVSNSDVSEPLAVRYGWYDDNIDINLFNSAGFPASPFRTDHWKGVTAGKQKKLYSY</sequence>
<dbReference type="EMBL" id="JBBVGT010000001">
    <property type="protein sequence ID" value="MFB5944431.1"/>
    <property type="molecule type" value="Genomic_DNA"/>
</dbReference>
<accession>A0ABV5CA63</accession>
<dbReference type="Pfam" id="PF03629">
    <property type="entry name" value="SASA"/>
    <property type="match status" value="1"/>
</dbReference>
<evidence type="ECO:0000313" key="3">
    <source>
        <dbReference type="EMBL" id="MFB5944431.1"/>
    </source>
</evidence>
<dbReference type="RefSeq" id="WP_375556012.1">
    <property type="nucleotide sequence ID" value="NZ_JBBVGT010000001.1"/>
</dbReference>
<organism evidence="3 4">
    <name type="scientific">Albibacterium profundi</name>
    <dbReference type="NCBI Taxonomy" id="3134906"/>
    <lineage>
        <taxon>Bacteria</taxon>
        <taxon>Pseudomonadati</taxon>
        <taxon>Bacteroidota</taxon>
        <taxon>Sphingobacteriia</taxon>
        <taxon>Sphingobacteriales</taxon>
        <taxon>Sphingobacteriaceae</taxon>
        <taxon>Albibacterium</taxon>
    </lineage>
</organism>
<keyword evidence="1" id="KW-0378">Hydrolase</keyword>
<dbReference type="PANTHER" id="PTHR22901:SF0">
    <property type="entry name" value="SIALATE O-ACETYLESTERASE"/>
    <property type="match status" value="1"/>
</dbReference>
<dbReference type="InterPro" id="IPR005181">
    <property type="entry name" value="SASA"/>
</dbReference>
<feature type="domain" description="Sialate O-acetylesterase" evidence="2">
    <location>
        <begin position="103"/>
        <end position="362"/>
    </location>
</feature>
<gene>
    <name evidence="3" type="ORF">WKR92_01155</name>
</gene>
<dbReference type="InterPro" id="IPR036514">
    <property type="entry name" value="SGNH_hydro_sf"/>
</dbReference>
<dbReference type="InterPro" id="IPR039329">
    <property type="entry name" value="SIAE"/>
</dbReference>
<keyword evidence="4" id="KW-1185">Reference proteome</keyword>
<evidence type="ECO:0000313" key="4">
    <source>
        <dbReference type="Proteomes" id="UP001580928"/>
    </source>
</evidence>
<dbReference type="SUPFAM" id="SSF52266">
    <property type="entry name" value="SGNH hydrolase"/>
    <property type="match status" value="1"/>
</dbReference>
<dbReference type="Proteomes" id="UP001580928">
    <property type="component" value="Unassembled WGS sequence"/>
</dbReference>
<evidence type="ECO:0000256" key="1">
    <source>
        <dbReference type="ARBA" id="ARBA00022801"/>
    </source>
</evidence>
<evidence type="ECO:0000259" key="2">
    <source>
        <dbReference type="Pfam" id="PF03629"/>
    </source>
</evidence>
<reference evidence="3 4" key="1">
    <citation type="submission" date="2024-04" db="EMBL/GenBank/DDBJ databases">
        <title>Albibacterium profundi sp. nov., isolated from sediment of the Challenger Deep of Mariana Trench.</title>
        <authorList>
            <person name="Wang Y."/>
        </authorList>
    </citation>
    <scope>NUCLEOTIDE SEQUENCE [LARGE SCALE GENOMIC DNA]</scope>
    <source>
        <strain evidence="3 4">RHL897</strain>
    </source>
</reference>
<name>A0ABV5CA63_9SPHI</name>
<comment type="caution">
    <text evidence="3">The sequence shown here is derived from an EMBL/GenBank/DDBJ whole genome shotgun (WGS) entry which is preliminary data.</text>
</comment>
<dbReference type="Gene3D" id="3.40.50.1110">
    <property type="entry name" value="SGNH hydrolase"/>
    <property type="match status" value="1"/>
</dbReference>
<dbReference type="PANTHER" id="PTHR22901">
    <property type="entry name" value="SIALATE O-ACETYLESTERASE"/>
    <property type="match status" value="1"/>
</dbReference>
<protein>
    <submittedName>
        <fullName evidence="3">Sialate O-acetylesterase</fullName>
    </submittedName>
</protein>
<proteinExistence type="predicted"/>
<dbReference type="InterPro" id="IPR013783">
    <property type="entry name" value="Ig-like_fold"/>
</dbReference>
<dbReference type="Gene3D" id="2.60.40.10">
    <property type="entry name" value="Immunoglobulins"/>
    <property type="match status" value="1"/>
</dbReference>